<dbReference type="InterPro" id="IPR046335">
    <property type="entry name" value="LacI/GalR-like_sensor"/>
</dbReference>
<dbReference type="Gene3D" id="3.40.50.2300">
    <property type="match status" value="2"/>
</dbReference>
<evidence type="ECO:0000256" key="3">
    <source>
        <dbReference type="ARBA" id="ARBA00023163"/>
    </source>
</evidence>
<dbReference type="PANTHER" id="PTHR30146">
    <property type="entry name" value="LACI-RELATED TRANSCRIPTIONAL REPRESSOR"/>
    <property type="match status" value="1"/>
</dbReference>
<dbReference type="PANTHER" id="PTHR30146:SF155">
    <property type="entry name" value="ALANINE RACEMASE"/>
    <property type="match status" value="1"/>
</dbReference>
<dbReference type="InterPro" id="IPR028082">
    <property type="entry name" value="Peripla_BP_I"/>
</dbReference>
<gene>
    <name evidence="5" type="ordered locus">Celf_2771</name>
</gene>
<evidence type="ECO:0000313" key="6">
    <source>
        <dbReference type="Proteomes" id="UP000008460"/>
    </source>
</evidence>
<dbReference type="GO" id="GO:0003700">
    <property type="term" value="F:DNA-binding transcription factor activity"/>
    <property type="evidence" value="ECO:0007669"/>
    <property type="project" value="TreeGrafter"/>
</dbReference>
<dbReference type="KEGG" id="cfi:Celf_2771"/>
<sequence>MISSSPAERFAPATTLAGVTHGMDAVGLVLARPARMLGLEPFFMELIAGIEESLAVEGRSLLLHVVPDHDAEIRAYQRWGEGRLVDAVVVVNVALEDNRLEVLGRLGIPTVVVGGPTPDLPFANVWIDNGQAMRDAVGHLVGLGHLRLARVSGPRTLAHTQARTEAFVAECARLGAQGSVVEGDYGEESATRATRALLGRGSPPSAIIYDNDVMAIAGLRVAAEMGVPVPERLSLLAWDDSALCRLASPALSAMSLDVHAMGVQVADCVLNLLADGPVTSYTAPQPRLVTRGTTAPPADRATA</sequence>
<keyword evidence="2" id="KW-0238">DNA-binding</keyword>
<keyword evidence="3" id="KW-0804">Transcription</keyword>
<evidence type="ECO:0000256" key="1">
    <source>
        <dbReference type="ARBA" id="ARBA00023015"/>
    </source>
</evidence>
<evidence type="ECO:0000313" key="5">
    <source>
        <dbReference type="EMBL" id="AEE46895.1"/>
    </source>
</evidence>
<dbReference type="STRING" id="590998.Celf_2771"/>
<keyword evidence="1" id="KW-0805">Transcription regulation</keyword>
<feature type="domain" description="Transcriptional regulator LacI/GalR-like sensor" evidence="4">
    <location>
        <begin position="137"/>
        <end position="294"/>
    </location>
</feature>
<reference evidence="5 6" key="1">
    <citation type="submission" date="2011-04" db="EMBL/GenBank/DDBJ databases">
        <title>Complete sequence of Cellulomonas fimi ATCC 484.</title>
        <authorList>
            <consortium name="US DOE Joint Genome Institute"/>
            <person name="Lucas S."/>
            <person name="Han J."/>
            <person name="Lapidus A."/>
            <person name="Cheng J.-F."/>
            <person name="Goodwin L."/>
            <person name="Pitluck S."/>
            <person name="Peters L."/>
            <person name="Chertkov O."/>
            <person name="Detter J.C."/>
            <person name="Han C."/>
            <person name="Tapia R."/>
            <person name="Land M."/>
            <person name="Hauser L."/>
            <person name="Kyrpides N."/>
            <person name="Ivanova N."/>
            <person name="Ovchinnikova G."/>
            <person name="Pagani I."/>
            <person name="Mead D."/>
            <person name="Brumm P."/>
            <person name="Woyke T."/>
        </authorList>
    </citation>
    <scope>NUCLEOTIDE SEQUENCE [LARGE SCALE GENOMIC DNA]</scope>
    <source>
        <strain evidence="6">ATCC 484 / DSM 20113 / JCM 1341 / NBRC 15513 / NCIMB 8980 / NCTC 7547</strain>
    </source>
</reference>
<dbReference type="SUPFAM" id="SSF53822">
    <property type="entry name" value="Periplasmic binding protein-like I"/>
    <property type="match status" value="1"/>
</dbReference>
<proteinExistence type="predicted"/>
<dbReference type="GO" id="GO:0000976">
    <property type="term" value="F:transcription cis-regulatory region binding"/>
    <property type="evidence" value="ECO:0007669"/>
    <property type="project" value="TreeGrafter"/>
</dbReference>
<dbReference type="EMBL" id="CP002666">
    <property type="protein sequence ID" value="AEE46895.1"/>
    <property type="molecule type" value="Genomic_DNA"/>
</dbReference>
<evidence type="ECO:0000259" key="4">
    <source>
        <dbReference type="Pfam" id="PF13377"/>
    </source>
</evidence>
<dbReference type="eggNOG" id="COG1609">
    <property type="taxonomic scope" value="Bacteria"/>
</dbReference>
<protein>
    <submittedName>
        <fullName evidence="5">Periplasmic binding protein/LacI transcriptional regulator</fullName>
    </submittedName>
</protein>
<dbReference type="HOGENOM" id="CLU_037628_6_1_11"/>
<organism evidence="5 6">
    <name type="scientific">Cellulomonas fimi (strain ATCC 484 / DSM 20113 / JCM 1341 / CCUG 24087 / LMG 16345 / NBRC 15513 / NCIMB 8980 / NCTC 7547 / NRS-133)</name>
    <dbReference type="NCBI Taxonomy" id="590998"/>
    <lineage>
        <taxon>Bacteria</taxon>
        <taxon>Bacillati</taxon>
        <taxon>Actinomycetota</taxon>
        <taxon>Actinomycetes</taxon>
        <taxon>Micrococcales</taxon>
        <taxon>Cellulomonadaceae</taxon>
        <taxon>Cellulomonas</taxon>
    </lineage>
</organism>
<dbReference type="AlphaFoldDB" id="F4H7D4"/>
<dbReference type="Pfam" id="PF13377">
    <property type="entry name" value="Peripla_BP_3"/>
    <property type="match status" value="1"/>
</dbReference>
<name>F4H7D4_CELFA</name>
<dbReference type="CDD" id="cd06267">
    <property type="entry name" value="PBP1_LacI_sugar_binding-like"/>
    <property type="match status" value="1"/>
</dbReference>
<keyword evidence="6" id="KW-1185">Reference proteome</keyword>
<evidence type="ECO:0000256" key="2">
    <source>
        <dbReference type="ARBA" id="ARBA00023125"/>
    </source>
</evidence>
<accession>F4H7D4</accession>
<dbReference type="Proteomes" id="UP000008460">
    <property type="component" value="Chromosome"/>
</dbReference>